<dbReference type="KEGG" id="fcy:FRACYDRAFT_270910"/>
<keyword evidence="3 5" id="KW-1133">Transmembrane helix</keyword>
<dbReference type="AlphaFoldDB" id="A0A1E7EZ08"/>
<gene>
    <name evidence="6" type="ORF">FRACYDRAFT_270910</name>
</gene>
<evidence type="ECO:0000256" key="1">
    <source>
        <dbReference type="ARBA" id="ARBA00004141"/>
    </source>
</evidence>
<dbReference type="Gene3D" id="1.20.120.350">
    <property type="entry name" value="Voltage-gated potassium channels. Chain C"/>
    <property type="match status" value="1"/>
</dbReference>
<accession>A0A1E7EZ08</accession>
<keyword evidence="2 5" id="KW-0812">Transmembrane</keyword>
<evidence type="ECO:0000256" key="2">
    <source>
        <dbReference type="ARBA" id="ARBA00022692"/>
    </source>
</evidence>
<dbReference type="EMBL" id="KV784369">
    <property type="protein sequence ID" value="OEU11025.1"/>
    <property type="molecule type" value="Genomic_DNA"/>
</dbReference>
<dbReference type="Proteomes" id="UP000095751">
    <property type="component" value="Unassembled WGS sequence"/>
</dbReference>
<organism evidence="6 7">
    <name type="scientific">Fragilariopsis cylindrus CCMP1102</name>
    <dbReference type="NCBI Taxonomy" id="635003"/>
    <lineage>
        <taxon>Eukaryota</taxon>
        <taxon>Sar</taxon>
        <taxon>Stramenopiles</taxon>
        <taxon>Ochrophyta</taxon>
        <taxon>Bacillariophyta</taxon>
        <taxon>Bacillariophyceae</taxon>
        <taxon>Bacillariophycidae</taxon>
        <taxon>Bacillariales</taxon>
        <taxon>Bacillariaceae</taxon>
        <taxon>Fragilariopsis</taxon>
    </lineage>
</organism>
<evidence type="ECO:0000256" key="3">
    <source>
        <dbReference type="ARBA" id="ARBA00022989"/>
    </source>
</evidence>
<dbReference type="InParanoid" id="A0A1E7EZ08"/>
<feature type="transmembrane region" description="Helical" evidence="5">
    <location>
        <begin position="59"/>
        <end position="80"/>
    </location>
</feature>
<keyword evidence="7" id="KW-1185">Reference proteome</keyword>
<sequence>MNELSLSNERTKLVRRAQQIPFYLLYFFSVYVFFLIVQLGILPFTISAKWAKHTKEPDWIFPIDIIVTSMLVIEVGVQMFVTIKAGGKGWRDFFYSRERVVGFIVACISTVMIVLDIIAKEVSKDGEDGEIDVPVGRIDLFRDILRGVRAFEFLEMLREVQENPEWHMNPSLSSP</sequence>
<evidence type="ECO:0000313" key="6">
    <source>
        <dbReference type="EMBL" id="OEU11025.1"/>
    </source>
</evidence>
<reference evidence="6 7" key="1">
    <citation type="submission" date="2016-09" db="EMBL/GenBank/DDBJ databases">
        <title>Extensive genetic diversity and differential bi-allelic expression allows diatom success in the polar Southern Ocean.</title>
        <authorList>
            <consortium name="DOE Joint Genome Institute"/>
            <person name="Mock T."/>
            <person name="Otillar R.P."/>
            <person name="Strauss J."/>
            <person name="Dupont C."/>
            <person name="Frickenhaus S."/>
            <person name="Maumus F."/>
            <person name="Mcmullan M."/>
            <person name="Sanges R."/>
            <person name="Schmutz J."/>
            <person name="Toseland A."/>
            <person name="Valas R."/>
            <person name="Veluchamy A."/>
            <person name="Ward B.J."/>
            <person name="Allen A."/>
            <person name="Barry K."/>
            <person name="Falciatore A."/>
            <person name="Ferrante M."/>
            <person name="Fortunato A.E."/>
            <person name="Gloeckner G."/>
            <person name="Gruber A."/>
            <person name="Hipkin R."/>
            <person name="Janech M."/>
            <person name="Kroth P."/>
            <person name="Leese F."/>
            <person name="Lindquist E."/>
            <person name="Lyon B.R."/>
            <person name="Martin J."/>
            <person name="Mayer C."/>
            <person name="Parker M."/>
            <person name="Quesneville H."/>
            <person name="Raymond J."/>
            <person name="Uhlig C."/>
            <person name="Valentin K.U."/>
            <person name="Worden A.Z."/>
            <person name="Armbrust E.V."/>
            <person name="Bowler C."/>
            <person name="Green B."/>
            <person name="Moulton V."/>
            <person name="Van Oosterhout C."/>
            <person name="Grigoriev I."/>
        </authorList>
    </citation>
    <scope>NUCLEOTIDE SEQUENCE [LARGE SCALE GENOMIC DNA]</scope>
    <source>
        <strain evidence="6 7">CCMP1102</strain>
    </source>
</reference>
<comment type="subcellular location">
    <subcellularLocation>
        <location evidence="1">Membrane</location>
        <topology evidence="1">Multi-pass membrane protein</topology>
    </subcellularLocation>
</comment>
<dbReference type="InterPro" id="IPR027359">
    <property type="entry name" value="Volt_channel_dom_sf"/>
</dbReference>
<name>A0A1E7EZ08_9STRA</name>
<evidence type="ECO:0000256" key="4">
    <source>
        <dbReference type="ARBA" id="ARBA00023136"/>
    </source>
</evidence>
<feature type="transmembrane region" description="Helical" evidence="5">
    <location>
        <begin position="100"/>
        <end position="119"/>
    </location>
</feature>
<protein>
    <recommendedName>
        <fullName evidence="8">Ion transport domain-containing protein</fullName>
    </recommendedName>
</protein>
<feature type="transmembrane region" description="Helical" evidence="5">
    <location>
        <begin position="20"/>
        <end position="47"/>
    </location>
</feature>
<dbReference type="GO" id="GO:0016020">
    <property type="term" value="C:membrane"/>
    <property type="evidence" value="ECO:0007669"/>
    <property type="project" value="UniProtKB-SubCell"/>
</dbReference>
<keyword evidence="4 5" id="KW-0472">Membrane</keyword>
<proteinExistence type="predicted"/>
<evidence type="ECO:0000313" key="7">
    <source>
        <dbReference type="Proteomes" id="UP000095751"/>
    </source>
</evidence>
<evidence type="ECO:0000256" key="5">
    <source>
        <dbReference type="SAM" id="Phobius"/>
    </source>
</evidence>
<evidence type="ECO:0008006" key="8">
    <source>
        <dbReference type="Google" id="ProtNLM"/>
    </source>
</evidence>